<dbReference type="PANTHER" id="PTHR30386">
    <property type="entry name" value="MEMBRANE FUSION SUBUNIT OF EMRAB-TOLC MULTIDRUG EFFLUX PUMP"/>
    <property type="match status" value="1"/>
</dbReference>
<dbReference type="RefSeq" id="WP_338290734.1">
    <property type="nucleotide sequence ID" value="NZ_AP027272.1"/>
</dbReference>
<feature type="transmembrane region" description="Helical" evidence="2">
    <location>
        <begin position="31"/>
        <end position="52"/>
    </location>
</feature>
<keyword evidence="1" id="KW-0175">Coiled coil</keyword>
<protein>
    <submittedName>
        <fullName evidence="4">Toxin secretion, membrane fusion protein</fullName>
    </submittedName>
</protein>
<keyword evidence="2" id="KW-0812">Transmembrane</keyword>
<dbReference type="EMBL" id="AP027272">
    <property type="protein sequence ID" value="BDX04870.1"/>
    <property type="molecule type" value="Genomic_DNA"/>
</dbReference>
<keyword evidence="2" id="KW-1133">Transmembrane helix</keyword>
<dbReference type="InterPro" id="IPR050739">
    <property type="entry name" value="MFP"/>
</dbReference>
<name>A0AA48HUK6_9ALTE</name>
<dbReference type="PANTHER" id="PTHR30386:SF28">
    <property type="entry name" value="EXPORTED PROTEIN"/>
    <property type="match status" value="1"/>
</dbReference>
<keyword evidence="2" id="KW-0472">Membrane</keyword>
<dbReference type="Pfam" id="PF26002">
    <property type="entry name" value="Beta-barrel_AprE"/>
    <property type="match status" value="1"/>
</dbReference>
<dbReference type="AlphaFoldDB" id="A0AA48HUK6"/>
<dbReference type="PRINTS" id="PR01490">
    <property type="entry name" value="RTXTOXIND"/>
</dbReference>
<dbReference type="InterPro" id="IPR058982">
    <property type="entry name" value="Beta-barrel_AprE"/>
</dbReference>
<feature type="coiled-coil region" evidence="1">
    <location>
        <begin position="111"/>
        <end position="177"/>
    </location>
</feature>
<organism evidence="4 5">
    <name type="scientific">Planctobacterium marinum</name>
    <dbReference type="NCBI Taxonomy" id="1631968"/>
    <lineage>
        <taxon>Bacteria</taxon>
        <taxon>Pseudomonadati</taxon>
        <taxon>Pseudomonadota</taxon>
        <taxon>Gammaproteobacteria</taxon>
        <taxon>Alteromonadales</taxon>
        <taxon>Alteromonadaceae</taxon>
        <taxon>Planctobacterium</taxon>
    </lineage>
</organism>
<evidence type="ECO:0000313" key="5">
    <source>
        <dbReference type="Proteomes" id="UP001333710"/>
    </source>
</evidence>
<evidence type="ECO:0000256" key="2">
    <source>
        <dbReference type="SAM" id="Phobius"/>
    </source>
</evidence>
<evidence type="ECO:0000256" key="1">
    <source>
        <dbReference type="SAM" id="Coils"/>
    </source>
</evidence>
<feature type="domain" description="AprE-like beta-barrel" evidence="3">
    <location>
        <begin position="301"/>
        <end position="396"/>
    </location>
</feature>
<dbReference type="Gene3D" id="2.40.50.100">
    <property type="match status" value="1"/>
</dbReference>
<evidence type="ECO:0000313" key="4">
    <source>
        <dbReference type="EMBL" id="BDX04870.1"/>
    </source>
</evidence>
<evidence type="ECO:0000259" key="3">
    <source>
        <dbReference type="Pfam" id="PF26002"/>
    </source>
</evidence>
<reference evidence="4" key="1">
    <citation type="submission" date="2023-01" db="EMBL/GenBank/DDBJ databases">
        <title>Complete genome sequence of Planctobacterium marinum strain Dej080120_11.</title>
        <authorList>
            <person name="Ueki S."/>
            <person name="Maruyama F."/>
        </authorList>
    </citation>
    <scope>NUCLEOTIDE SEQUENCE</scope>
    <source>
        <strain evidence="4">Dej080120_11</strain>
    </source>
</reference>
<proteinExistence type="predicted"/>
<dbReference type="Gene3D" id="2.40.30.170">
    <property type="match status" value="1"/>
</dbReference>
<keyword evidence="5" id="KW-1185">Reference proteome</keyword>
<dbReference type="Proteomes" id="UP001333710">
    <property type="component" value="Chromosome"/>
</dbReference>
<gene>
    <name evidence="4" type="ORF">MACH26_03910</name>
</gene>
<sequence length="416" mass="46337">MNLQTLFRKEALEHNHNRLNGSVVLNTPPSYNLLLTFFSVIAIASLLFIAIAQFKDQKTVTGYLVYDQAVVKIYPTSDAIIKTLLVNEGDAVSVGQPLAIIRRNSHRLDGSSNDEQLKQELEKQLASLQLSKSDAIEDIDLRTASLQKEAESLVAKIENLNQKITIIEQRIALSEATLASQKSLATVGGVSELDIAQSKAEYLRLQESHLEQLNTLLGLKNSQQQNEQQRKNLPLEKRKLLLDIDTEVSALTRSLLSMSDEIEYEVQARNAGIVSNIVAKEGEFVSNQFPLLTITPANSELLAELLVPSRAIAFIEEGQDVYIRFDAFPNQIYGDVEGQVSEISQSVLRPDEWSNPLNIAEPVYRVRASLAEQQMVGKGRAVPLKSGLRLQADIVMEQQTFLMYLLSPLLELKNSL</sequence>
<accession>A0AA48HUK6</accession>
<dbReference type="KEGG" id="pmaw:MACH26_03910"/>